<name>A0A830GU88_9CREN</name>
<dbReference type="Pfam" id="PF00107">
    <property type="entry name" value="ADH_zinc_N"/>
    <property type="match status" value="1"/>
</dbReference>
<evidence type="ECO:0000256" key="2">
    <source>
        <dbReference type="ARBA" id="ARBA00008072"/>
    </source>
</evidence>
<keyword evidence="5" id="KW-0560">Oxidoreductase</keyword>
<dbReference type="SUPFAM" id="SSF51735">
    <property type="entry name" value="NAD(P)-binding Rossmann-fold domains"/>
    <property type="match status" value="1"/>
</dbReference>
<dbReference type="OrthoDB" id="8709at2157"/>
<dbReference type="InterPro" id="IPR002364">
    <property type="entry name" value="Quin_OxRdtase/zeta-crystal_CS"/>
</dbReference>
<evidence type="ECO:0000259" key="6">
    <source>
        <dbReference type="SMART" id="SM00829"/>
    </source>
</evidence>
<dbReference type="Pfam" id="PF08240">
    <property type="entry name" value="ADH_N"/>
    <property type="match status" value="1"/>
</dbReference>
<reference evidence="7" key="2">
    <citation type="submission" date="2020-09" db="EMBL/GenBank/DDBJ databases">
        <authorList>
            <person name="Sun Q."/>
            <person name="Ohkuma M."/>
        </authorList>
    </citation>
    <scope>NUCLEOTIDE SEQUENCE</scope>
    <source>
        <strain evidence="7">JCM 10088</strain>
    </source>
</reference>
<dbReference type="InterPro" id="IPR002347">
    <property type="entry name" value="SDR_fam"/>
</dbReference>
<protein>
    <submittedName>
        <fullName evidence="7">Alcohol dehydrogenase</fullName>
    </submittedName>
</protein>
<evidence type="ECO:0000256" key="5">
    <source>
        <dbReference type="ARBA" id="ARBA00023002"/>
    </source>
</evidence>
<feature type="domain" description="Enoyl reductase (ER)" evidence="6">
    <location>
        <begin position="8"/>
        <end position="329"/>
    </location>
</feature>
<evidence type="ECO:0000313" key="8">
    <source>
        <dbReference type="Proteomes" id="UP000610960"/>
    </source>
</evidence>
<dbReference type="PRINTS" id="PR00081">
    <property type="entry name" value="GDHRDH"/>
</dbReference>
<dbReference type="Gene3D" id="3.90.180.10">
    <property type="entry name" value="Medium-chain alcohol dehydrogenases, catalytic domain"/>
    <property type="match status" value="1"/>
</dbReference>
<sequence>MKAVVVKGRMDYSVVADAANPTAAPGRAVLSISYASLCYRDLLELMGYYPRMRYPVVLGHEAVGVVEESMDPRYRPGDRVVPMLYEPDGTCDMCLRGEEVYCRSRRSYGEDVDGFFAERAAVAANALVKVPTWVNDELAVLVPCVIAMIYKGLRRASLSQGETVLVTGAGGGVGIHAVQLAKAMGARVIGVTSREDKAGAVAKYADEVVIGSKFGDEVKKRAGEVDVVVENVGTPTLGESLRSLRMGGRLVLIGNVKPDEAYELRLGYAIMKDIAVIGNVAANRGDIWRTFELMRVKTIEPIVTKYSLEEFEAALDQLRRGDKVGKILLKP</sequence>
<comment type="similarity">
    <text evidence="2">Belongs to the zinc-containing alcohol dehydrogenase family.</text>
</comment>
<dbReference type="GO" id="GO:0005737">
    <property type="term" value="C:cytoplasm"/>
    <property type="evidence" value="ECO:0007669"/>
    <property type="project" value="TreeGrafter"/>
</dbReference>
<comment type="caution">
    <text evidence="7">The sequence shown here is derived from an EMBL/GenBank/DDBJ whole genome shotgun (WGS) entry which is preliminary data.</text>
</comment>
<dbReference type="SUPFAM" id="SSF50129">
    <property type="entry name" value="GroES-like"/>
    <property type="match status" value="1"/>
</dbReference>
<dbReference type="PANTHER" id="PTHR42940">
    <property type="entry name" value="ALCOHOL DEHYDROGENASE 1-RELATED"/>
    <property type="match status" value="1"/>
</dbReference>
<dbReference type="InterPro" id="IPR013154">
    <property type="entry name" value="ADH-like_N"/>
</dbReference>
<dbReference type="NCBIfam" id="NF041172">
    <property type="entry name" value="AcrlCoa_red_Thmprot"/>
    <property type="match status" value="1"/>
</dbReference>
<dbReference type="NCBIfam" id="NF010344">
    <property type="entry name" value="PRK13771.1"/>
    <property type="match status" value="1"/>
</dbReference>
<dbReference type="SMART" id="SM00829">
    <property type="entry name" value="PKS_ER"/>
    <property type="match status" value="1"/>
</dbReference>
<dbReference type="InterPro" id="IPR020843">
    <property type="entry name" value="ER"/>
</dbReference>
<dbReference type="PANTHER" id="PTHR42940:SF8">
    <property type="entry name" value="VACUOLAR PROTEIN SORTING-ASSOCIATED PROTEIN 11"/>
    <property type="match status" value="1"/>
</dbReference>
<dbReference type="InterPro" id="IPR013149">
    <property type="entry name" value="ADH-like_C"/>
</dbReference>
<reference evidence="7" key="1">
    <citation type="journal article" date="2014" name="Int. J. Syst. Evol. Microbiol.">
        <title>Complete genome sequence of Corynebacterium casei LMG S-19264T (=DSM 44701T), isolated from a smear-ripened cheese.</title>
        <authorList>
            <consortium name="US DOE Joint Genome Institute (JGI-PGF)"/>
            <person name="Walter F."/>
            <person name="Albersmeier A."/>
            <person name="Kalinowski J."/>
            <person name="Ruckert C."/>
        </authorList>
    </citation>
    <scope>NUCLEOTIDE SEQUENCE</scope>
    <source>
        <strain evidence="7">JCM 10088</strain>
    </source>
</reference>
<dbReference type="GO" id="GO:0008270">
    <property type="term" value="F:zinc ion binding"/>
    <property type="evidence" value="ECO:0007669"/>
    <property type="project" value="InterPro"/>
</dbReference>
<dbReference type="Proteomes" id="UP000610960">
    <property type="component" value="Unassembled WGS sequence"/>
</dbReference>
<evidence type="ECO:0000313" key="7">
    <source>
        <dbReference type="EMBL" id="GGP19629.1"/>
    </source>
</evidence>
<gene>
    <name evidence="7" type="ORF">GCM10007981_04080</name>
</gene>
<evidence type="ECO:0000256" key="3">
    <source>
        <dbReference type="ARBA" id="ARBA00022723"/>
    </source>
</evidence>
<evidence type="ECO:0000256" key="4">
    <source>
        <dbReference type="ARBA" id="ARBA00022833"/>
    </source>
</evidence>
<proteinExistence type="inferred from homology"/>
<organism evidence="7 8">
    <name type="scientific">Thermocladium modestius</name>
    <dbReference type="NCBI Taxonomy" id="62609"/>
    <lineage>
        <taxon>Archaea</taxon>
        <taxon>Thermoproteota</taxon>
        <taxon>Thermoprotei</taxon>
        <taxon>Thermoproteales</taxon>
        <taxon>Thermoproteaceae</taxon>
        <taxon>Thermocladium</taxon>
    </lineage>
</organism>
<keyword evidence="4" id="KW-0862">Zinc</keyword>
<dbReference type="GO" id="GO:0004022">
    <property type="term" value="F:alcohol dehydrogenase (NAD+) activity"/>
    <property type="evidence" value="ECO:0007669"/>
    <property type="project" value="TreeGrafter"/>
</dbReference>
<evidence type="ECO:0000256" key="1">
    <source>
        <dbReference type="ARBA" id="ARBA00001947"/>
    </source>
</evidence>
<dbReference type="PROSITE" id="PS01162">
    <property type="entry name" value="QOR_ZETA_CRYSTAL"/>
    <property type="match status" value="1"/>
</dbReference>
<keyword evidence="8" id="KW-1185">Reference proteome</keyword>
<accession>A0A830GU88</accession>
<dbReference type="EMBL" id="BMNL01000001">
    <property type="protein sequence ID" value="GGP19629.1"/>
    <property type="molecule type" value="Genomic_DNA"/>
</dbReference>
<dbReference type="InterPro" id="IPR011032">
    <property type="entry name" value="GroES-like_sf"/>
</dbReference>
<dbReference type="InterPro" id="IPR053496">
    <property type="entry name" value="Acryloyl-CoA_Reductase_Zn-ADH"/>
</dbReference>
<dbReference type="RefSeq" id="WP_188595792.1">
    <property type="nucleotide sequence ID" value="NZ_BMNL01000001.1"/>
</dbReference>
<comment type="cofactor">
    <cofactor evidence="1">
        <name>Zn(2+)</name>
        <dbReference type="ChEBI" id="CHEBI:29105"/>
    </cofactor>
</comment>
<keyword evidence="3" id="KW-0479">Metal-binding</keyword>
<dbReference type="AlphaFoldDB" id="A0A830GU88"/>
<dbReference type="InterPro" id="IPR036291">
    <property type="entry name" value="NAD(P)-bd_dom_sf"/>
</dbReference>